<protein>
    <submittedName>
        <fullName evidence="2">Uroporphyrinogen decarboxylase family protein</fullName>
    </submittedName>
</protein>
<dbReference type="CDD" id="cd03465">
    <property type="entry name" value="URO-D_like"/>
    <property type="match status" value="1"/>
</dbReference>
<reference evidence="2 3" key="1">
    <citation type="submission" date="2021-01" db="EMBL/GenBank/DDBJ databases">
        <title>Genome public.</title>
        <authorList>
            <person name="Liu C."/>
            <person name="Sun Q."/>
        </authorList>
    </citation>
    <scope>NUCLEOTIDE SEQUENCE [LARGE SCALE GENOMIC DNA]</scope>
    <source>
        <strain evidence="2 3">YIM B02515</strain>
    </source>
</reference>
<name>A0ABS1T6M7_9CLOT</name>
<dbReference type="Gene3D" id="3.20.20.210">
    <property type="match status" value="1"/>
</dbReference>
<dbReference type="PANTHER" id="PTHR47099:SF1">
    <property type="entry name" value="METHYLCOBAMIDE:COM METHYLTRANSFERASE MTBA"/>
    <property type="match status" value="1"/>
</dbReference>
<dbReference type="InterPro" id="IPR052024">
    <property type="entry name" value="Methanogen_methyltrans"/>
</dbReference>
<organism evidence="2 3">
    <name type="scientific">Clostridium rhizosphaerae</name>
    <dbReference type="NCBI Taxonomy" id="2803861"/>
    <lineage>
        <taxon>Bacteria</taxon>
        <taxon>Bacillati</taxon>
        <taxon>Bacillota</taxon>
        <taxon>Clostridia</taxon>
        <taxon>Eubacteriales</taxon>
        <taxon>Clostridiaceae</taxon>
        <taxon>Clostridium</taxon>
    </lineage>
</organism>
<dbReference type="InterPro" id="IPR038071">
    <property type="entry name" value="UROD/MetE-like_sf"/>
</dbReference>
<evidence type="ECO:0000313" key="2">
    <source>
        <dbReference type="EMBL" id="MBL4934402.1"/>
    </source>
</evidence>
<gene>
    <name evidence="2" type="ORF">JK636_01370</name>
</gene>
<dbReference type="PANTHER" id="PTHR47099">
    <property type="entry name" value="METHYLCOBAMIDE:COM METHYLTRANSFERASE MTBA"/>
    <property type="match status" value="1"/>
</dbReference>
<evidence type="ECO:0000259" key="1">
    <source>
        <dbReference type="Pfam" id="PF01208"/>
    </source>
</evidence>
<proteinExistence type="predicted"/>
<dbReference type="RefSeq" id="WP_202747039.1">
    <property type="nucleotide sequence ID" value="NZ_JAESWC010000001.1"/>
</dbReference>
<evidence type="ECO:0000313" key="3">
    <source>
        <dbReference type="Proteomes" id="UP000632377"/>
    </source>
</evidence>
<dbReference type="EMBL" id="JAESWC010000001">
    <property type="protein sequence ID" value="MBL4934402.1"/>
    <property type="molecule type" value="Genomic_DNA"/>
</dbReference>
<comment type="caution">
    <text evidence="2">The sequence shown here is derived from an EMBL/GenBank/DDBJ whole genome shotgun (WGS) entry which is preliminary data.</text>
</comment>
<accession>A0ABS1T6M7</accession>
<dbReference type="Proteomes" id="UP000632377">
    <property type="component" value="Unassembled WGS sequence"/>
</dbReference>
<sequence>MDIREDILTPRERSKAFSEGKPMDRIICLPMVAISAAYLIGKTIKEFQLDPEVMAQSHIAAYKRFKYDSVGLSTNCSVLAEAMGAKLDYPEDDAANCIEPLVKSREDLSKVKDIDPEKDGNLWVFYKAFKIVNEEIGQEVPISISVSGPVTTAATLRGTEAFARDMYADPELCHELLRKSTDNIKRHIKTIVAHGADIGAIADPIASASVISPKMFKQFAFPYIKELVDYIHSFNSGAALHICGKSEKILELMVETGADTISVDKVDLKVVKEVVAGRAAIVGNVDTTDEMLHGPVEKIQEVCKRYIDLMRDYKGLYILSTGCDISPKAPFEYVQAMMDVARSYGLYEYN</sequence>
<dbReference type="SUPFAM" id="SSF51726">
    <property type="entry name" value="UROD/MetE-like"/>
    <property type="match status" value="1"/>
</dbReference>
<keyword evidence="3" id="KW-1185">Reference proteome</keyword>
<dbReference type="InterPro" id="IPR000257">
    <property type="entry name" value="Uroporphyrinogen_deCOase"/>
</dbReference>
<feature type="domain" description="Uroporphyrinogen decarboxylase (URO-D)" evidence="1">
    <location>
        <begin position="9"/>
        <end position="344"/>
    </location>
</feature>
<dbReference type="Pfam" id="PF01208">
    <property type="entry name" value="URO-D"/>
    <property type="match status" value="1"/>
</dbReference>